<gene>
    <name evidence="4" type="ORF">D779_0988</name>
</gene>
<dbReference type="eggNOG" id="COG2207">
    <property type="taxonomic scope" value="Bacteria"/>
</dbReference>
<dbReference type="SUPFAM" id="SSF46689">
    <property type="entry name" value="Homeodomain-like"/>
    <property type="match status" value="2"/>
</dbReference>
<evidence type="ECO:0000313" key="5">
    <source>
        <dbReference type="Proteomes" id="UP000019460"/>
    </source>
</evidence>
<evidence type="ECO:0000313" key="4">
    <source>
        <dbReference type="EMBL" id="EXJ15764.1"/>
    </source>
</evidence>
<dbReference type="SMART" id="SM00342">
    <property type="entry name" value="HTH_ARAC"/>
    <property type="match status" value="1"/>
</dbReference>
<accession>W9V8K1</accession>
<dbReference type="PROSITE" id="PS01124">
    <property type="entry name" value="HTH_ARAC_FAMILY_2"/>
    <property type="match status" value="1"/>
</dbReference>
<dbReference type="InterPro" id="IPR009057">
    <property type="entry name" value="Homeodomain-like_sf"/>
</dbReference>
<dbReference type="GO" id="GO:0043565">
    <property type="term" value="F:sequence-specific DNA binding"/>
    <property type="evidence" value="ECO:0007669"/>
    <property type="project" value="InterPro"/>
</dbReference>
<evidence type="ECO:0000256" key="2">
    <source>
        <dbReference type="ARBA" id="ARBA00023163"/>
    </source>
</evidence>
<dbReference type="PANTHER" id="PTHR43436:SF2">
    <property type="entry name" value="ARAC_XYLS FAMILY TRANSCRIPTIONAL REGULATOR"/>
    <property type="match status" value="1"/>
</dbReference>
<dbReference type="AlphaFoldDB" id="W9V8K1"/>
<keyword evidence="5" id="KW-1185">Reference proteome</keyword>
<comment type="caution">
    <text evidence="4">The sequence shown here is derived from an EMBL/GenBank/DDBJ whole genome shotgun (WGS) entry which is preliminary data.</text>
</comment>
<dbReference type="Proteomes" id="UP000019460">
    <property type="component" value="Unassembled WGS sequence"/>
</dbReference>
<keyword evidence="2" id="KW-0804">Transcription</keyword>
<dbReference type="Pfam" id="PF12833">
    <property type="entry name" value="HTH_18"/>
    <property type="match status" value="1"/>
</dbReference>
<reference evidence="4 5" key="1">
    <citation type="submission" date="2012-11" db="EMBL/GenBank/DDBJ databases">
        <title>Genome assembly of Thiorhodococcus sp. AK35.</title>
        <authorList>
            <person name="Nupur N."/>
            <person name="Khatri I."/>
            <person name="Subramanian S."/>
            <person name="Pinnaka A."/>
        </authorList>
    </citation>
    <scope>NUCLEOTIDE SEQUENCE [LARGE SCALE GENOMIC DNA]</scope>
    <source>
        <strain evidence="4 5">AK35</strain>
    </source>
</reference>
<dbReference type="PATRIC" id="fig|1249627.3.peg.1440"/>
<dbReference type="InterPro" id="IPR018060">
    <property type="entry name" value="HTH_AraC"/>
</dbReference>
<dbReference type="EMBL" id="AONC01000021">
    <property type="protein sequence ID" value="EXJ15764.1"/>
    <property type="molecule type" value="Genomic_DNA"/>
</dbReference>
<dbReference type="Gene3D" id="1.10.10.60">
    <property type="entry name" value="Homeodomain-like"/>
    <property type="match status" value="2"/>
</dbReference>
<protein>
    <submittedName>
        <fullName evidence="4">Transcriptional regulator, AraC family</fullName>
    </submittedName>
</protein>
<dbReference type="InterPro" id="IPR009594">
    <property type="entry name" value="Tscrpt_reg_HTH_AraC_N"/>
</dbReference>
<dbReference type="Pfam" id="PF06719">
    <property type="entry name" value="AraC_N"/>
    <property type="match status" value="1"/>
</dbReference>
<dbReference type="STRING" id="1249627.D779_0988"/>
<sequence length="277" mass="31043">MLESPLQGVRFFKSTQPIPRRPLIYDPSICILAQGHKTGYLGGRQFRYDANNYLVTSVTMPFECETFGCPEEPLLGLYIDIEMGQLNELISEMGLQTEMGKAIEKTLPRGIGPAALDEEMADAVGRLIKALGSEAEARLLGPGLVREVLFRALGGTQAPVLYSLAMYSGNFSKVAQVLKIMQTHYAEKLDVEHLADRVHMSSSAFHRAFKEVTSESPMQYLKKIRLTKARDLMVRESIKAYMAADRVGYESPSQFSREFKRYFGQSPAEMTRELRAA</sequence>
<evidence type="ECO:0000259" key="3">
    <source>
        <dbReference type="PROSITE" id="PS01124"/>
    </source>
</evidence>
<name>W9V8K1_9GAMM</name>
<organism evidence="4 5">
    <name type="scientific">Imhoffiella purpurea</name>
    <dbReference type="NCBI Taxonomy" id="1249627"/>
    <lineage>
        <taxon>Bacteria</taxon>
        <taxon>Pseudomonadati</taxon>
        <taxon>Pseudomonadota</taxon>
        <taxon>Gammaproteobacteria</taxon>
        <taxon>Chromatiales</taxon>
        <taxon>Chromatiaceae</taxon>
        <taxon>Imhoffiella</taxon>
    </lineage>
</organism>
<evidence type="ECO:0000256" key="1">
    <source>
        <dbReference type="ARBA" id="ARBA00023015"/>
    </source>
</evidence>
<feature type="domain" description="HTH araC/xylS-type" evidence="3">
    <location>
        <begin position="175"/>
        <end position="273"/>
    </location>
</feature>
<dbReference type="PANTHER" id="PTHR43436">
    <property type="entry name" value="ARAC-FAMILY TRANSCRIPTIONAL REGULATOR"/>
    <property type="match status" value="1"/>
</dbReference>
<dbReference type="GO" id="GO:0003700">
    <property type="term" value="F:DNA-binding transcription factor activity"/>
    <property type="evidence" value="ECO:0007669"/>
    <property type="project" value="InterPro"/>
</dbReference>
<proteinExistence type="predicted"/>
<keyword evidence="1" id="KW-0805">Transcription regulation</keyword>